<keyword evidence="2" id="KW-1185">Reference proteome</keyword>
<dbReference type="AlphaFoldDB" id="A0A561V9T1"/>
<evidence type="ECO:0000313" key="2">
    <source>
        <dbReference type="Proteomes" id="UP000316184"/>
    </source>
</evidence>
<protein>
    <submittedName>
        <fullName evidence="1">Uncharacterized protein</fullName>
    </submittedName>
</protein>
<accession>A0A561V9T1</accession>
<name>A0A561V9T1_9PSEU</name>
<organism evidence="1 2">
    <name type="scientific">Saccharopolyspora dendranthemae</name>
    <dbReference type="NCBI Taxonomy" id="1181886"/>
    <lineage>
        <taxon>Bacteria</taxon>
        <taxon>Bacillati</taxon>
        <taxon>Actinomycetota</taxon>
        <taxon>Actinomycetes</taxon>
        <taxon>Pseudonocardiales</taxon>
        <taxon>Pseudonocardiaceae</taxon>
        <taxon>Saccharopolyspora</taxon>
    </lineage>
</organism>
<sequence length="235" mass="25281">MIEVLAVRQQWCRRGEAILWCHATQLSCGFDVEGLDPRGKPKKGLGVRAMLGSGDKAVGAVAGIAEAAAGASGGSDFADPPANVVFGGAPDCMAIQELARVPAHARVGCWVLTPQRLAWLTFDADPDEEDQSQGLLGGALRFGRGAVKLAQELATTKTEHEPGVPVPVSQVTSRLEIERAAITEVSVQRRDLGRGYKYKPWYLRVKLTDGSGVDVCRSHEQERVQRVLDMSHGKI</sequence>
<dbReference type="EMBL" id="VIWX01000001">
    <property type="protein sequence ID" value="TWG08379.1"/>
    <property type="molecule type" value="Genomic_DNA"/>
</dbReference>
<proteinExistence type="predicted"/>
<comment type="caution">
    <text evidence="1">The sequence shown here is derived from an EMBL/GenBank/DDBJ whole genome shotgun (WGS) entry which is preliminary data.</text>
</comment>
<dbReference type="Proteomes" id="UP000316184">
    <property type="component" value="Unassembled WGS sequence"/>
</dbReference>
<dbReference type="RefSeq" id="WP_145737164.1">
    <property type="nucleotide sequence ID" value="NZ_VIWX01000001.1"/>
</dbReference>
<dbReference type="OrthoDB" id="3668204at2"/>
<gene>
    <name evidence="1" type="ORF">FHU35_11998</name>
</gene>
<evidence type="ECO:0000313" key="1">
    <source>
        <dbReference type="EMBL" id="TWG08379.1"/>
    </source>
</evidence>
<reference evidence="1 2" key="1">
    <citation type="submission" date="2019-06" db="EMBL/GenBank/DDBJ databases">
        <title>Sequencing the genomes of 1000 actinobacteria strains.</title>
        <authorList>
            <person name="Klenk H.-P."/>
        </authorList>
    </citation>
    <scope>NUCLEOTIDE SEQUENCE [LARGE SCALE GENOMIC DNA]</scope>
    <source>
        <strain evidence="1 2">DSM 46699</strain>
    </source>
</reference>